<organism evidence="2 3">
    <name type="scientific">Paenibacillus enshidis</name>
    <dbReference type="NCBI Taxonomy" id="1458439"/>
    <lineage>
        <taxon>Bacteria</taxon>
        <taxon>Bacillati</taxon>
        <taxon>Bacillota</taxon>
        <taxon>Bacilli</taxon>
        <taxon>Bacillales</taxon>
        <taxon>Paenibacillaceae</taxon>
        <taxon>Paenibacillus</taxon>
    </lineage>
</organism>
<accession>A0ABV5B2N6</accession>
<proteinExistence type="predicted"/>
<dbReference type="Proteomes" id="UP001580346">
    <property type="component" value="Unassembled WGS sequence"/>
</dbReference>
<evidence type="ECO:0000313" key="2">
    <source>
        <dbReference type="EMBL" id="MFB5269934.1"/>
    </source>
</evidence>
<gene>
    <name evidence="2" type="ORF">ACE41H_24565</name>
</gene>
<protein>
    <submittedName>
        <fullName evidence="2">Uncharacterized protein</fullName>
    </submittedName>
</protein>
<comment type="caution">
    <text evidence="2">The sequence shown here is derived from an EMBL/GenBank/DDBJ whole genome shotgun (WGS) entry which is preliminary data.</text>
</comment>
<dbReference type="RefSeq" id="WP_375358204.1">
    <property type="nucleotide sequence ID" value="NZ_JBHHMI010000048.1"/>
</dbReference>
<dbReference type="EMBL" id="JBHHMI010000048">
    <property type="protein sequence ID" value="MFB5269934.1"/>
    <property type="molecule type" value="Genomic_DNA"/>
</dbReference>
<reference evidence="2 3" key="1">
    <citation type="submission" date="2024-09" db="EMBL/GenBank/DDBJ databases">
        <title>Paenibacillus zeirhizospherea sp. nov., isolated from surface of the maize (Zea mays) roots in a horticulture field, Hungary.</title>
        <authorList>
            <person name="Marton D."/>
            <person name="Farkas M."/>
            <person name="Bedics A."/>
            <person name="Toth E."/>
            <person name="Tancsics A."/>
            <person name="Boka K."/>
            <person name="Maroti G."/>
            <person name="Kriszt B."/>
            <person name="Cserhati M."/>
        </authorList>
    </citation>
    <scope>NUCLEOTIDE SEQUENCE [LARGE SCALE GENOMIC DNA]</scope>
    <source>
        <strain evidence="2 3">KCTC 33519</strain>
    </source>
</reference>
<sequence>MKGSRGVPMSSVYKRKKKPKPPKPEQRAYKYRCLYGHIRIEKEALGRPLPHCPACSQAGRTSPFKYVGKYTIPKDQLKKSKFN</sequence>
<evidence type="ECO:0000256" key="1">
    <source>
        <dbReference type="SAM" id="MobiDB-lite"/>
    </source>
</evidence>
<keyword evidence="3" id="KW-1185">Reference proteome</keyword>
<feature type="region of interest" description="Disordered" evidence="1">
    <location>
        <begin position="1"/>
        <end position="26"/>
    </location>
</feature>
<evidence type="ECO:0000313" key="3">
    <source>
        <dbReference type="Proteomes" id="UP001580346"/>
    </source>
</evidence>
<name>A0ABV5B2N6_9BACL</name>